<gene>
    <name evidence="2" type="ordered locus">Oweho_1445</name>
</gene>
<dbReference type="InterPro" id="IPR018310">
    <property type="entry name" value="Put_endonuclease_Z1-dom"/>
</dbReference>
<accession>G8R873</accession>
<organism evidence="2 3">
    <name type="scientific">Owenweeksia hongkongensis (strain DSM 17368 / CIP 108786 / JCM 12287 / NRRL B-23963 / UST20020801)</name>
    <dbReference type="NCBI Taxonomy" id="926562"/>
    <lineage>
        <taxon>Bacteria</taxon>
        <taxon>Pseudomonadati</taxon>
        <taxon>Bacteroidota</taxon>
        <taxon>Flavobacteriia</taxon>
        <taxon>Flavobacteriales</taxon>
        <taxon>Owenweeksiaceae</taxon>
        <taxon>Owenweeksia</taxon>
    </lineage>
</organism>
<dbReference type="SUPFAM" id="SSF52540">
    <property type="entry name" value="P-loop containing nucleoside triphosphate hydrolases"/>
    <property type="match status" value="1"/>
</dbReference>
<keyword evidence="3" id="KW-1185">Reference proteome</keyword>
<dbReference type="Proteomes" id="UP000005631">
    <property type="component" value="Chromosome"/>
</dbReference>
<protein>
    <submittedName>
        <fullName evidence="2">Z1 domain-containing protein</fullName>
    </submittedName>
</protein>
<proteinExistence type="predicted"/>
<dbReference type="RefSeq" id="WP_014201797.1">
    <property type="nucleotide sequence ID" value="NC_016599.1"/>
</dbReference>
<dbReference type="InterPro" id="IPR027417">
    <property type="entry name" value="P-loop_NTPase"/>
</dbReference>
<dbReference type="REBASE" id="45541">
    <property type="entry name" value="Oho17368ORF1447P"/>
</dbReference>
<name>G8R873_OWEHD</name>
<dbReference type="STRING" id="926562.Oweho_1445"/>
<sequence>MEEQYIEQIAKNLYGYFNHVGVEAFDINNELEQVTHPITREKPDKESLRAIEERFLQKTQYKRSHDGAILIPVSVVSDPRLHEEWYPEWWDIHNNDESSYYWKRLEDHLSRELTRKYGPDSAAKVVRSIDDATYRIMDKLANPARKEFSYKGMVVGYVQSGKTANFTTLIAKAADAGYKFIVVLAGIHNVLRRQTQVRLDQELTGIRDVESEGAYIAQPGAAKAWNRLTSADSDFFQGTHGLFSGYCERVTPTLAVVKKNVRVLERLIEYVSEANSEARANMPILIIDDEADQASVDGNANDPDADPTRTNERIRTLLSYFSRKTYVGYTATPFANALIDLTTEHDGLEDDLYPRNFVVSLPKPEGYFGAARIFQGDLSDYFVQQIPSERNQLYRTGEITTSLARSIDQFLLGCAVRNLRLQKEKPMSMLVHVSHIIDEMAVAKRIVEGYMEDLKSRYRDAVQSAALKDDMREMWNDYSENAAAINRDLKLENFLPDYNEVWTELDRVFQVLQVLELNSRSDDTLDYTTGEEIKVIAVGGNQLSRGLTLEGLMISYYLRESRQYDTLLQMARWFGYRHGYEDLTRIHTTARIWEFFEHLALVEQELRSEIYRYEEDGLTPMQMALAIRDHRTLSVTAPNKMGAAMMRQTSFSESLNQTIWFPLDQPEVLRENWYLGSRFIEAIDNDTDFTNVNDTGVFLSNDKVDGAIVLEFLNGYSFAGTESTGGPGLPDQLLLEYIDRRLNHASPELTQWSVAVVGNANPTLGVNPVDFGGLQINPLGRSRRYSEKGYNIGVLTESPHLRIDLVEGASSPYDNRDSQNPLLLLYLVAKESRARIQPQLPLSANVRVNLYYGVKTAHVDLLGIAIVLPESPQEPNSYLGQLI</sequence>
<evidence type="ECO:0000259" key="1">
    <source>
        <dbReference type="Pfam" id="PF10593"/>
    </source>
</evidence>
<dbReference type="Pfam" id="PF10593">
    <property type="entry name" value="Z1"/>
    <property type="match status" value="1"/>
</dbReference>
<evidence type="ECO:0000313" key="2">
    <source>
        <dbReference type="EMBL" id="AEV32441.1"/>
    </source>
</evidence>
<dbReference type="EMBL" id="CP003156">
    <property type="protein sequence ID" value="AEV32441.1"/>
    <property type="molecule type" value="Genomic_DNA"/>
</dbReference>
<dbReference type="OrthoDB" id="436461at2"/>
<dbReference type="HOGENOM" id="CLU_007800_1_0_10"/>
<evidence type="ECO:0000313" key="3">
    <source>
        <dbReference type="Proteomes" id="UP000005631"/>
    </source>
</evidence>
<dbReference type="AlphaFoldDB" id="G8R873"/>
<reference evidence="2 3" key="1">
    <citation type="journal article" date="2012" name="Stand. Genomic Sci.">
        <title>Genome sequence of the orange-pigmented seawater bacterium Owenweeksia hongkongensis type strain (UST20020801(T)).</title>
        <authorList>
            <person name="Riedel T."/>
            <person name="Held B."/>
            <person name="Nolan M."/>
            <person name="Lucas S."/>
            <person name="Lapidus A."/>
            <person name="Tice H."/>
            <person name="Del Rio T.G."/>
            <person name="Cheng J.F."/>
            <person name="Han C."/>
            <person name="Tapia R."/>
            <person name="Goodwin L.A."/>
            <person name="Pitluck S."/>
            <person name="Liolios K."/>
            <person name="Mavromatis K."/>
            <person name="Pagani I."/>
            <person name="Ivanova N."/>
            <person name="Mikhailova N."/>
            <person name="Pati A."/>
            <person name="Chen A."/>
            <person name="Palaniappan K."/>
            <person name="Rohde M."/>
            <person name="Tindall B.J."/>
            <person name="Detter J.C."/>
            <person name="Goker M."/>
            <person name="Woyke T."/>
            <person name="Bristow J."/>
            <person name="Eisen J.A."/>
            <person name="Markowitz V."/>
            <person name="Hugenholtz P."/>
            <person name="Klenk H.P."/>
            <person name="Kyrpides N.C."/>
        </authorList>
    </citation>
    <scope>NUCLEOTIDE SEQUENCE</scope>
    <source>
        <strain evidence="3">DSM 17368 / JCM 12287 / NRRL B-23963</strain>
    </source>
</reference>
<dbReference type="eggNOG" id="COG1100">
    <property type="taxonomic scope" value="Bacteria"/>
</dbReference>
<dbReference type="PATRIC" id="fig|926562.3.peg.1454"/>
<feature type="domain" description="Putative endonuclease Z1" evidence="1">
    <location>
        <begin position="402"/>
        <end position="631"/>
    </location>
</feature>
<dbReference type="KEGG" id="oho:Oweho_1445"/>